<dbReference type="PANTHER" id="PTHR16470:SF0">
    <property type="entry name" value="UBIQUITIN DOMAIN-CONTAINING PROTEIN UBFD1"/>
    <property type="match status" value="1"/>
</dbReference>
<dbReference type="OrthoDB" id="267397at2759"/>
<feature type="domain" description="Ubiquitin-like" evidence="2">
    <location>
        <begin position="39"/>
        <end position="104"/>
    </location>
</feature>
<dbReference type="SMR" id="A0A482XBT4"/>
<proteinExistence type="predicted"/>
<dbReference type="PROSITE" id="PS50053">
    <property type="entry name" value="UBIQUITIN_2"/>
    <property type="match status" value="1"/>
</dbReference>
<dbReference type="InParanoid" id="A0A482XBT4"/>
<dbReference type="Gene3D" id="3.10.20.90">
    <property type="entry name" value="Phosphatidylinositol 3-kinase Catalytic Subunit, Chain A, domain 1"/>
    <property type="match status" value="1"/>
</dbReference>
<dbReference type="GO" id="GO:0045296">
    <property type="term" value="F:cadherin binding"/>
    <property type="evidence" value="ECO:0007669"/>
    <property type="project" value="TreeGrafter"/>
</dbReference>
<comment type="caution">
    <text evidence="3">The sequence shown here is derived from an EMBL/GenBank/DDBJ whole genome shotgun (WGS) entry which is preliminary data.</text>
</comment>
<feature type="compositionally biased region" description="Polar residues" evidence="1">
    <location>
        <begin position="19"/>
        <end position="31"/>
    </location>
</feature>
<dbReference type="Pfam" id="PF00240">
    <property type="entry name" value="ubiquitin"/>
    <property type="match status" value="1"/>
</dbReference>
<dbReference type="PANTHER" id="PTHR16470">
    <property type="entry name" value="UBIQUITIN DOMAIN-CONTAINING PROTEIN UBFD1"/>
    <property type="match status" value="1"/>
</dbReference>
<dbReference type="CDD" id="cd17047">
    <property type="entry name" value="Ubl_UBFD1"/>
    <property type="match status" value="1"/>
</dbReference>
<dbReference type="InterPro" id="IPR000626">
    <property type="entry name" value="Ubiquitin-like_dom"/>
</dbReference>
<evidence type="ECO:0000259" key="2">
    <source>
        <dbReference type="PROSITE" id="PS50053"/>
    </source>
</evidence>
<keyword evidence="4" id="KW-1185">Reference proteome</keyword>
<dbReference type="Pfam" id="PF25343">
    <property type="entry name" value="PH_UBFD1_C"/>
    <property type="match status" value="1"/>
</dbReference>
<dbReference type="InterPro" id="IPR039120">
    <property type="entry name" value="UBFD1"/>
</dbReference>
<evidence type="ECO:0000256" key="1">
    <source>
        <dbReference type="SAM" id="MobiDB-lite"/>
    </source>
</evidence>
<organism evidence="3 4">
    <name type="scientific">Laodelphax striatellus</name>
    <name type="common">Small brown planthopper</name>
    <name type="synonym">Delphax striatella</name>
    <dbReference type="NCBI Taxonomy" id="195883"/>
    <lineage>
        <taxon>Eukaryota</taxon>
        <taxon>Metazoa</taxon>
        <taxon>Ecdysozoa</taxon>
        <taxon>Arthropoda</taxon>
        <taxon>Hexapoda</taxon>
        <taxon>Insecta</taxon>
        <taxon>Pterygota</taxon>
        <taxon>Neoptera</taxon>
        <taxon>Paraneoptera</taxon>
        <taxon>Hemiptera</taxon>
        <taxon>Auchenorrhyncha</taxon>
        <taxon>Fulgoroidea</taxon>
        <taxon>Delphacidae</taxon>
        <taxon>Criomorphinae</taxon>
        <taxon>Laodelphax</taxon>
    </lineage>
</organism>
<dbReference type="EMBL" id="QKKF02013161">
    <property type="protein sequence ID" value="RZF43143.1"/>
    <property type="molecule type" value="Genomic_DNA"/>
</dbReference>
<reference evidence="3 4" key="1">
    <citation type="journal article" date="2017" name="Gigascience">
        <title>Genome sequence of the small brown planthopper, Laodelphax striatellus.</title>
        <authorList>
            <person name="Zhu J."/>
            <person name="Jiang F."/>
            <person name="Wang X."/>
            <person name="Yang P."/>
            <person name="Bao Y."/>
            <person name="Zhao W."/>
            <person name="Wang W."/>
            <person name="Lu H."/>
            <person name="Wang Q."/>
            <person name="Cui N."/>
            <person name="Li J."/>
            <person name="Chen X."/>
            <person name="Luo L."/>
            <person name="Yu J."/>
            <person name="Kang L."/>
            <person name="Cui F."/>
        </authorList>
    </citation>
    <scope>NUCLEOTIDE SEQUENCE [LARGE SCALE GENOMIC DNA]</scope>
    <source>
        <strain evidence="3">Lst14</strain>
    </source>
</reference>
<sequence>MECQDAGEKENGDVECSRLISSTPDSQKSTQTTSELVDLTIIYNKIKFEIKFCLDENVGQLKKHLQNVINVPHSLQKVMIKGLAKDERSLRELGVVKGAKIMVVGSKLEDVIAVSVPDPQEAADDKASAVATKEPFCKQKIHRKVLDKGVPEDAMPGIINTKEALPPFPLSGMLNKAGGKVRLTFKLELDQLWIGTKERTDKIPMNSIKSIVSEPIQDFEEYHIMGLQLGTTEASRYWVYWVPAQYVESIKEAVLGTWAL</sequence>
<dbReference type="InterPro" id="IPR057455">
    <property type="entry name" value="UBFD1_C"/>
</dbReference>
<gene>
    <name evidence="3" type="ORF">LSTR_LSTR012563</name>
</gene>
<dbReference type="InterPro" id="IPR029071">
    <property type="entry name" value="Ubiquitin-like_domsf"/>
</dbReference>
<dbReference type="SMART" id="SM00213">
    <property type="entry name" value="UBQ"/>
    <property type="match status" value="1"/>
</dbReference>
<dbReference type="Proteomes" id="UP000291343">
    <property type="component" value="Unassembled WGS sequence"/>
</dbReference>
<accession>A0A482XBT4</accession>
<dbReference type="AlphaFoldDB" id="A0A482XBT4"/>
<protein>
    <recommendedName>
        <fullName evidence="2">Ubiquitin-like domain-containing protein</fullName>
    </recommendedName>
</protein>
<feature type="region of interest" description="Disordered" evidence="1">
    <location>
        <begin position="1"/>
        <end position="31"/>
    </location>
</feature>
<dbReference type="GO" id="GO:0003723">
    <property type="term" value="F:RNA binding"/>
    <property type="evidence" value="ECO:0007669"/>
    <property type="project" value="TreeGrafter"/>
</dbReference>
<name>A0A482XBT4_LAOST</name>
<evidence type="ECO:0000313" key="3">
    <source>
        <dbReference type="EMBL" id="RZF43143.1"/>
    </source>
</evidence>
<dbReference type="STRING" id="195883.A0A482XBT4"/>
<dbReference type="SUPFAM" id="SSF54236">
    <property type="entry name" value="Ubiquitin-like"/>
    <property type="match status" value="1"/>
</dbReference>
<feature type="compositionally biased region" description="Basic and acidic residues" evidence="1">
    <location>
        <begin position="1"/>
        <end position="16"/>
    </location>
</feature>
<evidence type="ECO:0000313" key="4">
    <source>
        <dbReference type="Proteomes" id="UP000291343"/>
    </source>
</evidence>